<accession>A0ABQ1W6I5</accession>
<evidence type="ECO:0000313" key="2">
    <source>
        <dbReference type="Proteomes" id="UP000608420"/>
    </source>
</evidence>
<dbReference type="RefSeq" id="WP_162944233.1">
    <property type="nucleotide sequence ID" value="NZ_BMIW01000044.1"/>
</dbReference>
<protein>
    <submittedName>
        <fullName evidence="1">Uncharacterized protein</fullName>
    </submittedName>
</protein>
<organism evidence="1 2">
    <name type="scientific">Paenibacillus aceti</name>
    <dbReference type="NCBI Taxonomy" id="1820010"/>
    <lineage>
        <taxon>Bacteria</taxon>
        <taxon>Bacillati</taxon>
        <taxon>Bacillota</taxon>
        <taxon>Bacilli</taxon>
        <taxon>Bacillales</taxon>
        <taxon>Paenibacillaceae</taxon>
        <taxon>Paenibacillus</taxon>
    </lineage>
</organism>
<sequence length="50" mass="5622">MRKGLRIVMPHTEGAELVYAIRPMQYDSLNSERLLDGEFQAIGDQKMGGV</sequence>
<proteinExistence type="predicted"/>
<dbReference type="EMBL" id="BMIW01000044">
    <property type="protein sequence ID" value="GGG16256.1"/>
    <property type="molecule type" value="Genomic_DNA"/>
</dbReference>
<reference evidence="2" key="1">
    <citation type="journal article" date="2019" name="Int. J. Syst. Evol. Microbiol.">
        <title>The Global Catalogue of Microorganisms (GCM) 10K type strain sequencing project: providing services to taxonomists for standard genome sequencing and annotation.</title>
        <authorList>
            <consortium name="The Broad Institute Genomics Platform"/>
            <consortium name="The Broad Institute Genome Sequencing Center for Infectious Disease"/>
            <person name="Wu L."/>
            <person name="Ma J."/>
        </authorList>
    </citation>
    <scope>NUCLEOTIDE SEQUENCE [LARGE SCALE GENOMIC DNA]</scope>
    <source>
        <strain evidence="2">CGMCC 1.15420</strain>
    </source>
</reference>
<gene>
    <name evidence="1" type="ORF">GCM10010913_42860</name>
</gene>
<dbReference type="Proteomes" id="UP000608420">
    <property type="component" value="Unassembled WGS sequence"/>
</dbReference>
<name>A0ABQ1W6I5_9BACL</name>
<keyword evidence="2" id="KW-1185">Reference proteome</keyword>
<comment type="caution">
    <text evidence="1">The sequence shown here is derived from an EMBL/GenBank/DDBJ whole genome shotgun (WGS) entry which is preliminary data.</text>
</comment>
<evidence type="ECO:0000313" key="1">
    <source>
        <dbReference type="EMBL" id="GGG16256.1"/>
    </source>
</evidence>